<dbReference type="KEGG" id="sfc:Spiaf_0982"/>
<evidence type="ECO:0000256" key="4">
    <source>
        <dbReference type="ARBA" id="ARBA00022960"/>
    </source>
</evidence>
<comment type="similarity">
    <text evidence="1 9">Belongs to the peptidase S11 family.</text>
</comment>
<dbReference type="GO" id="GO:0006508">
    <property type="term" value="P:proteolysis"/>
    <property type="evidence" value="ECO:0007669"/>
    <property type="project" value="InterPro"/>
</dbReference>
<feature type="signal peptide" evidence="10">
    <location>
        <begin position="1"/>
        <end position="19"/>
    </location>
</feature>
<dbReference type="Gene3D" id="3.40.710.10">
    <property type="entry name" value="DD-peptidase/beta-lactamase superfamily"/>
    <property type="match status" value="1"/>
</dbReference>
<dbReference type="SUPFAM" id="SSF56601">
    <property type="entry name" value="beta-lactamase/transpeptidase-like"/>
    <property type="match status" value="1"/>
</dbReference>
<feature type="active site" evidence="7">
    <location>
        <position position="131"/>
    </location>
</feature>
<dbReference type="InterPro" id="IPR012338">
    <property type="entry name" value="Beta-lactam/transpept-like"/>
</dbReference>
<keyword evidence="4" id="KW-0133">Cell shape</keyword>
<evidence type="ECO:0000256" key="3">
    <source>
        <dbReference type="ARBA" id="ARBA00022801"/>
    </source>
</evidence>
<evidence type="ECO:0000256" key="2">
    <source>
        <dbReference type="ARBA" id="ARBA00022729"/>
    </source>
</evidence>
<dbReference type="GO" id="GO:0071555">
    <property type="term" value="P:cell wall organization"/>
    <property type="evidence" value="ECO:0007669"/>
    <property type="project" value="UniProtKB-KW"/>
</dbReference>
<dbReference type="AlphaFoldDB" id="H9UHS7"/>
<dbReference type="PRINTS" id="PR00725">
    <property type="entry name" value="DADACBPTASE1"/>
</dbReference>
<dbReference type="InterPro" id="IPR018044">
    <property type="entry name" value="Peptidase_S11"/>
</dbReference>
<sequence length="431" mass="47376">MMFAVVVLFAGSLSGYAAAPDDWADSAFLPPSVPESLDAAAAAVLLDAETGAVLYAHNRDEVMPPASLVKLIVMNALLDEVAEGRLGLYQDIPIPPEAWAQNAPPRSSLMFLGPGQRVSLHELLLGLAIPSGNDAAVAAALLLEDSVPAFVERVNRDLADRGYRYTRLVEPSGYSRDNTTTAEEFARFARSYVLRHPEAIERYHAVRQFGYPQLENLLHGNNEHVIMQQNYNRLLWIMPEADGLKTGTIPSVGFNLAATARRDGRRLIAVVLGVQADTPQEGNNLRAEVSRDLLEYGFREFTAAEPRLPDPGMVRLYGASQPQLPLYIDAPWARQATEGGPVPIMVPVELAGSIQAEYEIHRRIRGAVPAGAVLGRIVFTAGGQEVFQAPIRAGDSAAAGRWWQRLRDWFRLLWERLQGQPWPALLYDLSI</sequence>
<evidence type="ECO:0000256" key="10">
    <source>
        <dbReference type="SAM" id="SignalP"/>
    </source>
</evidence>
<dbReference type="Proteomes" id="UP000007383">
    <property type="component" value="Chromosome"/>
</dbReference>
<feature type="active site" description="Proton acceptor" evidence="7">
    <location>
        <position position="67"/>
    </location>
</feature>
<dbReference type="PATRIC" id="fig|889378.3.peg.986"/>
<evidence type="ECO:0000256" key="1">
    <source>
        <dbReference type="ARBA" id="ARBA00007164"/>
    </source>
</evidence>
<feature type="binding site" evidence="8">
    <location>
        <position position="245"/>
    </location>
    <ligand>
        <name>substrate</name>
    </ligand>
</feature>
<accession>H9UHS7</accession>
<proteinExistence type="inferred from homology"/>
<keyword evidence="5" id="KW-0573">Peptidoglycan synthesis</keyword>
<organism evidence="12 13">
    <name type="scientific">Spirochaeta africana (strain ATCC 700263 / DSM 8902 / Z-7692)</name>
    <dbReference type="NCBI Taxonomy" id="889378"/>
    <lineage>
        <taxon>Bacteria</taxon>
        <taxon>Pseudomonadati</taxon>
        <taxon>Spirochaetota</taxon>
        <taxon>Spirochaetia</taxon>
        <taxon>Spirochaetales</taxon>
        <taxon>Spirochaetaceae</taxon>
        <taxon>Spirochaeta</taxon>
    </lineage>
</organism>
<dbReference type="PANTHER" id="PTHR21581">
    <property type="entry name" value="D-ALANYL-D-ALANINE CARBOXYPEPTIDASE"/>
    <property type="match status" value="1"/>
</dbReference>
<keyword evidence="2 10" id="KW-0732">Signal</keyword>
<dbReference type="eggNOG" id="COG1686">
    <property type="taxonomic scope" value="Bacteria"/>
</dbReference>
<feature type="active site" description="Proton acceptor" evidence="7">
    <location>
        <position position="70"/>
    </location>
</feature>
<dbReference type="EMBL" id="CP003282">
    <property type="protein sequence ID" value="AFG37070.1"/>
    <property type="molecule type" value="Genomic_DNA"/>
</dbReference>
<dbReference type="Pfam" id="PF00768">
    <property type="entry name" value="Peptidase_S11"/>
    <property type="match status" value="1"/>
</dbReference>
<keyword evidence="6" id="KW-0961">Cell wall biogenesis/degradation</keyword>
<keyword evidence="3" id="KW-0378">Hydrolase</keyword>
<evidence type="ECO:0000256" key="8">
    <source>
        <dbReference type="PIRSR" id="PIRSR618044-2"/>
    </source>
</evidence>
<evidence type="ECO:0000256" key="6">
    <source>
        <dbReference type="ARBA" id="ARBA00023316"/>
    </source>
</evidence>
<dbReference type="PANTHER" id="PTHR21581:SF6">
    <property type="entry name" value="TRAFFICKING PROTEIN PARTICLE COMPLEX SUBUNIT 12"/>
    <property type="match status" value="1"/>
</dbReference>
<dbReference type="GO" id="GO:0008360">
    <property type="term" value="P:regulation of cell shape"/>
    <property type="evidence" value="ECO:0007669"/>
    <property type="project" value="UniProtKB-KW"/>
</dbReference>
<keyword evidence="13" id="KW-1185">Reference proteome</keyword>
<protein>
    <submittedName>
        <fullName evidence="12">D-alanyl-D-alanine carboxypeptidase</fullName>
    </submittedName>
</protein>
<evidence type="ECO:0000313" key="12">
    <source>
        <dbReference type="EMBL" id="AFG37070.1"/>
    </source>
</evidence>
<feature type="domain" description="Peptidase S11 D-alanyl-D-alanine carboxypeptidase A N-terminal" evidence="11">
    <location>
        <begin position="39"/>
        <end position="275"/>
    </location>
</feature>
<evidence type="ECO:0000313" key="13">
    <source>
        <dbReference type="Proteomes" id="UP000007383"/>
    </source>
</evidence>
<evidence type="ECO:0000256" key="9">
    <source>
        <dbReference type="RuleBase" id="RU004016"/>
    </source>
</evidence>
<feature type="chain" id="PRO_5003623597" evidence="10">
    <location>
        <begin position="20"/>
        <end position="431"/>
    </location>
</feature>
<dbReference type="HOGENOM" id="CLU_027070_8_1_12"/>
<keyword evidence="12" id="KW-0645">Protease</keyword>
<dbReference type="GO" id="GO:0009252">
    <property type="term" value="P:peptidoglycan biosynthetic process"/>
    <property type="evidence" value="ECO:0007669"/>
    <property type="project" value="UniProtKB-KW"/>
</dbReference>
<dbReference type="STRING" id="889378.Spiaf_0982"/>
<name>H9UHS7_SPIAZ</name>
<dbReference type="InterPro" id="IPR001967">
    <property type="entry name" value="Peptidase_S11_N"/>
</dbReference>
<gene>
    <name evidence="12" type="ordered locus">Spiaf_0982</name>
</gene>
<dbReference type="GO" id="GO:0009002">
    <property type="term" value="F:serine-type D-Ala-D-Ala carboxypeptidase activity"/>
    <property type="evidence" value="ECO:0007669"/>
    <property type="project" value="InterPro"/>
</dbReference>
<reference evidence="13" key="1">
    <citation type="journal article" date="2013" name="Stand. Genomic Sci.">
        <title>Complete genome sequence of the halophilic bacterium Spirochaeta africana type strain (Z-7692(T)) from the alkaline Lake Magadi in the East African Rift.</title>
        <authorList>
            <person name="Liolos K."/>
            <person name="Abt B."/>
            <person name="Scheuner C."/>
            <person name="Teshima H."/>
            <person name="Held B."/>
            <person name="Lapidus A."/>
            <person name="Nolan M."/>
            <person name="Lucas S."/>
            <person name="Deshpande S."/>
            <person name="Cheng J.F."/>
            <person name="Tapia R."/>
            <person name="Goodwin L.A."/>
            <person name="Pitluck S."/>
            <person name="Pagani I."/>
            <person name="Ivanova N."/>
            <person name="Mavromatis K."/>
            <person name="Mikhailova N."/>
            <person name="Huntemann M."/>
            <person name="Pati A."/>
            <person name="Chen A."/>
            <person name="Palaniappan K."/>
            <person name="Land M."/>
            <person name="Rohde M."/>
            <person name="Tindall B.J."/>
            <person name="Detter J.C."/>
            <person name="Goker M."/>
            <person name="Bristow J."/>
            <person name="Eisen J.A."/>
            <person name="Markowitz V."/>
            <person name="Hugenholtz P."/>
            <person name="Woyke T."/>
            <person name="Klenk H.P."/>
            <person name="Kyrpides N.C."/>
        </authorList>
    </citation>
    <scope>NUCLEOTIDE SEQUENCE</scope>
    <source>
        <strain evidence="13">ATCC 700263 / DSM 8902 / Z-7692</strain>
    </source>
</reference>
<evidence type="ECO:0000256" key="5">
    <source>
        <dbReference type="ARBA" id="ARBA00022984"/>
    </source>
</evidence>
<evidence type="ECO:0000256" key="7">
    <source>
        <dbReference type="PIRSR" id="PIRSR618044-1"/>
    </source>
</evidence>
<keyword evidence="12" id="KW-0121">Carboxypeptidase</keyword>
<evidence type="ECO:0000259" key="11">
    <source>
        <dbReference type="Pfam" id="PF00768"/>
    </source>
</evidence>